<name>A0A2N0WIE3_9GAMM</name>
<comment type="caution">
    <text evidence="1">The sequence shown here is derived from an EMBL/GenBank/DDBJ whole genome shotgun (WGS) entry which is preliminary data.</text>
</comment>
<accession>A0A2N0WIE3</accession>
<proteinExistence type="predicted"/>
<sequence>MRHSNKLGQNNLYGAADFDFSFSDNGFLIIEDLDLDGPSVTNDMHNVLASLVAQGHNLHGLKVIYKDSCGIYDAVLIKPDNTMEGIASINAETLKEAFRRYDEKFKHQELIQHNSLNPC</sequence>
<gene>
    <name evidence="1" type="ORF">CW311_04595</name>
</gene>
<protein>
    <submittedName>
        <fullName evidence="1">Uncharacterized protein</fullName>
    </submittedName>
</protein>
<evidence type="ECO:0000313" key="2">
    <source>
        <dbReference type="Proteomes" id="UP000233553"/>
    </source>
</evidence>
<evidence type="ECO:0000313" key="1">
    <source>
        <dbReference type="EMBL" id="PKF35572.1"/>
    </source>
</evidence>
<reference evidence="1 2" key="1">
    <citation type="submission" date="2017-12" db="EMBL/GenBank/DDBJ databases">
        <title>Draft Genome sequences of multiple microbial strains isolated from spacecraft associated surfaces.</title>
        <authorList>
            <person name="Seuylemezian A."/>
            <person name="Vaishampayan P."/>
            <person name="Venkateswaran K."/>
        </authorList>
    </citation>
    <scope>NUCLEOTIDE SEQUENCE [LARGE SCALE GENOMIC DNA]</scope>
    <source>
        <strain evidence="1 2">2P01AA</strain>
    </source>
</reference>
<dbReference type="EMBL" id="PISJ01000005">
    <property type="protein sequence ID" value="PKF35572.1"/>
    <property type="molecule type" value="Genomic_DNA"/>
</dbReference>
<dbReference type="RefSeq" id="WP_101235793.1">
    <property type="nucleotide sequence ID" value="NZ_PISJ01000005.1"/>
</dbReference>
<dbReference type="Proteomes" id="UP000233553">
    <property type="component" value="Unassembled WGS sequence"/>
</dbReference>
<dbReference type="AlphaFoldDB" id="A0A2N0WIE3"/>
<organism evidence="1 2">
    <name type="scientific">Acinetobacter proteolyticus</name>
    <dbReference type="NCBI Taxonomy" id="1776741"/>
    <lineage>
        <taxon>Bacteria</taxon>
        <taxon>Pseudomonadati</taxon>
        <taxon>Pseudomonadota</taxon>
        <taxon>Gammaproteobacteria</taxon>
        <taxon>Moraxellales</taxon>
        <taxon>Moraxellaceae</taxon>
        <taxon>Acinetobacter</taxon>
    </lineage>
</organism>